<dbReference type="EMBL" id="JYDI01007769">
    <property type="protein sequence ID" value="KRY02234.1"/>
    <property type="molecule type" value="Genomic_DNA"/>
</dbReference>
<sequence>MPSSPYRVVRHQPASIRLPDKFQQAANFFTNE</sequence>
<accession>A0A0V0YQZ4</accession>
<keyword evidence="2" id="KW-1185">Reference proteome</keyword>
<organism evidence="1 2">
    <name type="scientific">Trichinella britovi</name>
    <name type="common">Parasitic roundworm</name>
    <dbReference type="NCBI Taxonomy" id="45882"/>
    <lineage>
        <taxon>Eukaryota</taxon>
        <taxon>Metazoa</taxon>
        <taxon>Ecdysozoa</taxon>
        <taxon>Nematoda</taxon>
        <taxon>Enoplea</taxon>
        <taxon>Dorylaimia</taxon>
        <taxon>Trichinellida</taxon>
        <taxon>Trichinellidae</taxon>
        <taxon>Trichinella</taxon>
    </lineage>
</organism>
<dbReference type="AlphaFoldDB" id="A0A0V0YQZ4"/>
<proteinExistence type="predicted"/>
<reference evidence="1 2" key="1">
    <citation type="submission" date="2015-01" db="EMBL/GenBank/DDBJ databases">
        <title>Evolution of Trichinella species and genotypes.</title>
        <authorList>
            <person name="Korhonen P.K."/>
            <person name="Edoardo P."/>
            <person name="Giuseppe L.R."/>
            <person name="Gasser R.B."/>
        </authorList>
    </citation>
    <scope>NUCLEOTIDE SEQUENCE [LARGE SCALE GENOMIC DNA]</scope>
    <source>
        <strain evidence="1">ISS120</strain>
    </source>
</reference>
<name>A0A0V0YQZ4_TRIBR</name>
<comment type="caution">
    <text evidence="1">The sequence shown here is derived from an EMBL/GenBank/DDBJ whole genome shotgun (WGS) entry which is preliminary data.</text>
</comment>
<evidence type="ECO:0000313" key="2">
    <source>
        <dbReference type="Proteomes" id="UP000054653"/>
    </source>
</evidence>
<gene>
    <name evidence="1" type="ORF">T03_8456</name>
</gene>
<dbReference type="Proteomes" id="UP000054653">
    <property type="component" value="Unassembled WGS sequence"/>
</dbReference>
<evidence type="ECO:0000313" key="1">
    <source>
        <dbReference type="EMBL" id="KRY02234.1"/>
    </source>
</evidence>
<protein>
    <submittedName>
        <fullName evidence="1">Uncharacterized protein</fullName>
    </submittedName>
</protein>